<evidence type="ECO:0000256" key="1">
    <source>
        <dbReference type="SAM" id="Coils"/>
    </source>
</evidence>
<evidence type="ECO:0000256" key="2">
    <source>
        <dbReference type="SAM" id="Phobius"/>
    </source>
</evidence>
<feature type="coiled-coil region" evidence="1">
    <location>
        <begin position="80"/>
        <end position="107"/>
    </location>
</feature>
<feature type="transmembrane region" description="Helical" evidence="2">
    <location>
        <begin position="6"/>
        <end position="26"/>
    </location>
</feature>
<evidence type="ECO:0000313" key="3">
    <source>
        <dbReference type="EMBL" id="MPM00626.1"/>
    </source>
</evidence>
<name>A0A644WA08_9ZZZZ</name>
<gene>
    <name evidence="3" type="ORF">SDC9_46853</name>
</gene>
<comment type="caution">
    <text evidence="3">The sequence shown here is derived from an EMBL/GenBank/DDBJ whole genome shotgun (WGS) entry which is preliminary data.</text>
</comment>
<protein>
    <submittedName>
        <fullName evidence="3">Uncharacterized protein</fullName>
    </submittedName>
</protein>
<keyword evidence="1" id="KW-0175">Coiled coil</keyword>
<keyword evidence="2" id="KW-0812">Transmembrane</keyword>
<organism evidence="3">
    <name type="scientific">bioreactor metagenome</name>
    <dbReference type="NCBI Taxonomy" id="1076179"/>
    <lineage>
        <taxon>unclassified sequences</taxon>
        <taxon>metagenomes</taxon>
        <taxon>ecological metagenomes</taxon>
    </lineage>
</organism>
<accession>A0A644WA08</accession>
<dbReference type="EMBL" id="VSSQ01000741">
    <property type="protein sequence ID" value="MPM00626.1"/>
    <property type="molecule type" value="Genomic_DNA"/>
</dbReference>
<proteinExistence type="predicted"/>
<keyword evidence="2" id="KW-1133">Transmembrane helix</keyword>
<reference evidence="3" key="1">
    <citation type="submission" date="2019-08" db="EMBL/GenBank/DDBJ databases">
        <authorList>
            <person name="Kucharzyk K."/>
            <person name="Murdoch R.W."/>
            <person name="Higgins S."/>
            <person name="Loffler F."/>
        </authorList>
    </citation>
    <scope>NUCLEOTIDE SEQUENCE</scope>
</reference>
<sequence>MNIVSTIITAAIASFLSSLATGIIAARKNKAQIAKIRAEAFGQELENYRGILSDMRKQVEYWKSEATETQKRFHDSMTLVYGLENEVRKLKKDLHEANTKIEKLEKHNNEKA</sequence>
<keyword evidence="2" id="KW-0472">Membrane</keyword>
<dbReference type="AlphaFoldDB" id="A0A644WA08"/>